<evidence type="ECO:0000259" key="2">
    <source>
        <dbReference type="Pfam" id="PF00582"/>
    </source>
</evidence>
<dbReference type="PANTHER" id="PTHR46268">
    <property type="entry name" value="STRESS RESPONSE PROTEIN NHAX"/>
    <property type="match status" value="1"/>
</dbReference>
<dbReference type="Pfam" id="PF00582">
    <property type="entry name" value="Usp"/>
    <property type="match status" value="2"/>
</dbReference>
<dbReference type="PANTHER" id="PTHR46268:SF6">
    <property type="entry name" value="UNIVERSAL STRESS PROTEIN UP12"/>
    <property type="match status" value="1"/>
</dbReference>
<dbReference type="RefSeq" id="WP_208269739.1">
    <property type="nucleotide sequence ID" value="NZ_BAAAGM010000070.1"/>
</dbReference>
<dbReference type="PRINTS" id="PR01438">
    <property type="entry name" value="UNVRSLSTRESS"/>
</dbReference>
<comment type="caution">
    <text evidence="3">The sequence shown here is derived from an EMBL/GenBank/DDBJ whole genome shotgun (WGS) entry which is preliminary data.</text>
</comment>
<evidence type="ECO:0000313" key="3">
    <source>
        <dbReference type="EMBL" id="MBO2441372.1"/>
    </source>
</evidence>
<dbReference type="InterPro" id="IPR006015">
    <property type="entry name" value="Universal_stress_UspA"/>
</dbReference>
<dbReference type="InterPro" id="IPR006016">
    <property type="entry name" value="UspA"/>
</dbReference>
<dbReference type="Gene3D" id="3.40.50.620">
    <property type="entry name" value="HUPs"/>
    <property type="match status" value="2"/>
</dbReference>
<dbReference type="Proteomes" id="UP000666915">
    <property type="component" value="Unassembled WGS sequence"/>
</dbReference>
<proteinExistence type="inferred from homology"/>
<gene>
    <name evidence="3" type="ORF">J4557_28000</name>
</gene>
<organism evidence="3 4">
    <name type="scientific">Actinomadura nitritigenes</name>
    <dbReference type="NCBI Taxonomy" id="134602"/>
    <lineage>
        <taxon>Bacteria</taxon>
        <taxon>Bacillati</taxon>
        <taxon>Actinomycetota</taxon>
        <taxon>Actinomycetes</taxon>
        <taxon>Streptosporangiales</taxon>
        <taxon>Thermomonosporaceae</taxon>
        <taxon>Actinomadura</taxon>
    </lineage>
</organism>
<evidence type="ECO:0000256" key="1">
    <source>
        <dbReference type="ARBA" id="ARBA00008791"/>
    </source>
</evidence>
<evidence type="ECO:0000313" key="4">
    <source>
        <dbReference type="Proteomes" id="UP000666915"/>
    </source>
</evidence>
<comment type="similarity">
    <text evidence="1">Belongs to the universal stress protein A family.</text>
</comment>
<dbReference type="InterPro" id="IPR014729">
    <property type="entry name" value="Rossmann-like_a/b/a_fold"/>
</dbReference>
<dbReference type="EMBL" id="JAGEOK010000019">
    <property type="protein sequence ID" value="MBO2441372.1"/>
    <property type="molecule type" value="Genomic_DNA"/>
</dbReference>
<feature type="domain" description="UspA" evidence="2">
    <location>
        <begin position="155"/>
        <end position="278"/>
    </location>
</feature>
<feature type="domain" description="UspA" evidence="2">
    <location>
        <begin position="4"/>
        <end position="139"/>
    </location>
</feature>
<name>A0ABS3R546_9ACTN</name>
<dbReference type="SUPFAM" id="SSF52402">
    <property type="entry name" value="Adenine nucleotide alpha hydrolases-like"/>
    <property type="match status" value="2"/>
</dbReference>
<reference evidence="3 4" key="1">
    <citation type="submission" date="2021-03" db="EMBL/GenBank/DDBJ databases">
        <authorList>
            <person name="Kanchanasin P."/>
            <person name="Saeng-In P."/>
            <person name="Phongsopitanun W."/>
            <person name="Yuki M."/>
            <person name="Kudo T."/>
            <person name="Ohkuma M."/>
            <person name="Tanasupawat S."/>
        </authorList>
    </citation>
    <scope>NUCLEOTIDE SEQUENCE [LARGE SCALE GENOMIC DNA]</scope>
    <source>
        <strain evidence="3 4">L46</strain>
    </source>
</reference>
<sequence>MSAPVIVGTDGSVSAGRAVAWAAAEAVRWHRRLHIVHVAEIWPYQVRRFAPPEEDERVSRAGRAVLAEAEAAVRDRYPDLRVTAALAVGSTIDALGTEAEGGLELVLGRRGRGGFADLLLGSVSLRMAGRSSVPVVIVRDGGVQDGEVAVGCGLDGEDHDVLAHAFAAASARGARLRMVHAWQAPAEAELGRWADEERINDERRARLVAACAPFRERFPLVDVATEVRAGHPVSVLAHRSRKAALLVVGTREHHWPGPWLGSVAHGVIHHAASPVAVVTRPK</sequence>
<keyword evidence="4" id="KW-1185">Reference proteome</keyword>
<accession>A0ABS3R546</accession>
<protein>
    <submittedName>
        <fullName evidence="3">Universal stress protein</fullName>
    </submittedName>
</protein>